<evidence type="ECO:0000313" key="3">
    <source>
        <dbReference type="EMBL" id="CAI5383984.1"/>
    </source>
</evidence>
<proteinExistence type="predicted"/>
<keyword evidence="2" id="KW-0472">Membrane</keyword>
<keyword evidence="2" id="KW-1133">Transmembrane helix</keyword>
<name>A0A9C7GX33_9VIRU</name>
<organism evidence="3">
    <name type="scientific">Ribbonwort deltapartitivirus</name>
    <dbReference type="NCBI Taxonomy" id="2933098"/>
    <lineage>
        <taxon>Viruses</taxon>
        <taxon>Riboviria</taxon>
        <taxon>Orthornavirae</taxon>
        <taxon>Pisuviricota</taxon>
        <taxon>Duplopiviricetes</taxon>
        <taxon>Durnavirales</taxon>
        <taxon>Partitiviridae</taxon>
        <taxon>Deltapartitivirus</taxon>
    </lineage>
</organism>
<sequence length="444" mass="50402">MQEPNTTMGKSGVTKESSGSSPPRAKRDSKGSQGKPAKKPAPPPVQSKTVKERDCRQKARAVLESESKVIVLQERPRHHIRHIKLEVSKMLIALVAIYTPVFISHWTRFSRVTQMSHADTIPLVAARLATTYISGWIYDLYSCLRKATESKDPTAFRAYFLEEVSSMSDYYDEYLVTLNAMIRPTTILGTLEETMYVPYITDNAMVNPNDPFNIGAGYNLDFGEFQAIIAIMIESKEFRTSKLKFGSTEGRPVWLLDWWSDKLHRNIRAHTWFPFEGNFTLDDVSVAYIMGGPMTSVMAPCDRDLQQRAPSAYVDGTNPDFSEYVRKKKRQFYGAVEERDIIVDLRRTVIDPVDTGAYDPAVPKYAIESDTESVVSMKGGTSKRTRSTSSSNKKIKRGEGTNEHVGNRYWIVIEDYCYYSQVIRAVDTNSRYRALSQFVYTKGN</sequence>
<evidence type="ECO:0000256" key="2">
    <source>
        <dbReference type="SAM" id="Phobius"/>
    </source>
</evidence>
<gene>
    <name evidence="3" type="primary">putative coat protein</name>
</gene>
<evidence type="ECO:0000256" key="1">
    <source>
        <dbReference type="SAM" id="MobiDB-lite"/>
    </source>
</evidence>
<keyword evidence="2" id="KW-0812">Transmembrane</keyword>
<keyword evidence="3" id="KW-0167">Capsid protein</keyword>
<feature type="compositionally biased region" description="Basic and acidic residues" evidence="1">
    <location>
        <begin position="49"/>
        <end position="58"/>
    </location>
</feature>
<protein>
    <submittedName>
        <fullName evidence="3">Coat protein</fullName>
    </submittedName>
</protein>
<keyword evidence="3" id="KW-0946">Virion</keyword>
<feature type="transmembrane region" description="Helical" evidence="2">
    <location>
        <begin position="87"/>
        <end position="106"/>
    </location>
</feature>
<dbReference type="GO" id="GO:0019028">
    <property type="term" value="C:viral capsid"/>
    <property type="evidence" value="ECO:0007669"/>
    <property type="project" value="UniProtKB-KW"/>
</dbReference>
<feature type="region of interest" description="Disordered" evidence="1">
    <location>
        <begin position="1"/>
        <end position="58"/>
    </location>
</feature>
<reference evidence="3" key="1">
    <citation type="submission" date="2022-11" db="EMBL/GenBank/DDBJ databases">
        <authorList>
            <person name="Mifsud CO J."/>
            <person name="Holmes C E."/>
            <person name="Gallagher V R."/>
            <person name="Geoghegan L J."/>
        </authorList>
    </citation>
    <scope>NUCLEOTIDE SEQUENCE</scope>
</reference>
<feature type="compositionally biased region" description="Polar residues" evidence="1">
    <location>
        <begin position="1"/>
        <end position="21"/>
    </location>
</feature>
<feature type="region of interest" description="Disordered" evidence="1">
    <location>
        <begin position="376"/>
        <end position="399"/>
    </location>
</feature>
<accession>A0A9C7GX33</accession>
<dbReference type="EMBL" id="OX380472">
    <property type="protein sequence ID" value="CAI5383984.1"/>
    <property type="molecule type" value="Genomic_RNA"/>
</dbReference>